<protein>
    <submittedName>
        <fullName evidence="6">ABC transporter ATP-binding protein</fullName>
    </submittedName>
</protein>
<dbReference type="AlphaFoldDB" id="A0A4U6BMA2"/>
<accession>A0A4U6BMA2</accession>
<evidence type="ECO:0000256" key="2">
    <source>
        <dbReference type="ARBA" id="ARBA00022741"/>
    </source>
</evidence>
<dbReference type="PANTHER" id="PTHR45772">
    <property type="entry name" value="CONSERVED COMPONENT OF ABC TRANSPORTER FOR NATURAL AMINO ACIDS-RELATED"/>
    <property type="match status" value="1"/>
</dbReference>
<feature type="domain" description="ABC transporter" evidence="5">
    <location>
        <begin position="9"/>
        <end position="256"/>
    </location>
</feature>
<dbReference type="SUPFAM" id="SSF52540">
    <property type="entry name" value="P-loop containing nucleoside triphosphate hydrolases"/>
    <property type="match status" value="1"/>
</dbReference>
<dbReference type="InterPro" id="IPR027417">
    <property type="entry name" value="P-loop_NTPase"/>
</dbReference>
<sequence length="261" mass="27653">MADNAQVALRAVGLRKHFGGLTAVSDVSLDVHTGEIHAVIGPNGAGKSTLINLLSGDLSPSAGEIMLGGQNSSGFDDITRLAPDRRARAGLGRSYQKTTIFPQFSAQENVRLAAQAHAASPLKMFGNVTSDADVNRRTSEALEQAGLLARAQMIATHLSHGEQRQLEIAMVLATQPRIILLDEPLAGMGQSEARKVVDLIASLKQGRAVLVVEHDMDAVFELADRLTVMADGHVIASGLPQDVRIDPAVRLAYLGVEEDAA</sequence>
<dbReference type="CDD" id="cd03219">
    <property type="entry name" value="ABC_Mj1267_LivG_branched"/>
    <property type="match status" value="1"/>
</dbReference>
<dbReference type="PANTHER" id="PTHR45772:SF2">
    <property type="entry name" value="ABC TRANSPORTER ATP-BINDING PROTEIN"/>
    <property type="match status" value="1"/>
</dbReference>
<comment type="function">
    <text evidence="4">Involved in beta-(1--&gt;2)glucan export. Transmembrane domains (TMD) form a pore in the inner membrane and the ATP-binding domain (NBD) is responsible for energy generation.</text>
</comment>
<evidence type="ECO:0000259" key="5">
    <source>
        <dbReference type="PROSITE" id="PS50893"/>
    </source>
</evidence>
<dbReference type="InterPro" id="IPR051120">
    <property type="entry name" value="ABC_AA/LPS_Transport"/>
</dbReference>
<evidence type="ECO:0000313" key="7">
    <source>
        <dbReference type="Proteomes" id="UP000034832"/>
    </source>
</evidence>
<dbReference type="GO" id="GO:0016887">
    <property type="term" value="F:ATP hydrolysis activity"/>
    <property type="evidence" value="ECO:0007669"/>
    <property type="project" value="InterPro"/>
</dbReference>
<dbReference type="InterPro" id="IPR032823">
    <property type="entry name" value="BCA_ABC_TP_C"/>
</dbReference>
<dbReference type="SMART" id="SM00382">
    <property type="entry name" value="AAA"/>
    <property type="match status" value="1"/>
</dbReference>
<organism evidence="6 7">
    <name type="scientific">Afipia massiliensis</name>
    <dbReference type="NCBI Taxonomy" id="211460"/>
    <lineage>
        <taxon>Bacteria</taxon>
        <taxon>Pseudomonadati</taxon>
        <taxon>Pseudomonadota</taxon>
        <taxon>Alphaproteobacteria</taxon>
        <taxon>Hyphomicrobiales</taxon>
        <taxon>Nitrobacteraceae</taxon>
        <taxon>Afipia</taxon>
    </lineage>
</organism>
<keyword evidence="7" id="KW-1185">Reference proteome</keyword>
<proteinExistence type="predicted"/>
<name>A0A4U6BMA2_9BRAD</name>
<dbReference type="PROSITE" id="PS50893">
    <property type="entry name" value="ABC_TRANSPORTER_2"/>
    <property type="match status" value="1"/>
</dbReference>
<dbReference type="GO" id="GO:0005886">
    <property type="term" value="C:plasma membrane"/>
    <property type="evidence" value="ECO:0007669"/>
    <property type="project" value="TreeGrafter"/>
</dbReference>
<gene>
    <name evidence="6" type="ORF">YH63_005985</name>
</gene>
<dbReference type="STRING" id="211460.YH63_12940"/>
<keyword evidence="1" id="KW-0813">Transport</keyword>
<dbReference type="EMBL" id="LBIA02000001">
    <property type="protein sequence ID" value="TKT70991.1"/>
    <property type="molecule type" value="Genomic_DNA"/>
</dbReference>
<reference evidence="6" key="1">
    <citation type="submission" date="2019-04" db="EMBL/GenBank/DDBJ databases">
        <title>Whole genome sequencing of cave bacteria.</title>
        <authorList>
            <person name="Gan H.M."/>
            <person name="Barton H."/>
            <person name="Savka M.A."/>
        </authorList>
    </citation>
    <scope>NUCLEOTIDE SEQUENCE [LARGE SCALE GENOMIC DNA]</scope>
    <source>
        <strain evidence="6">LC387</strain>
    </source>
</reference>
<evidence type="ECO:0000256" key="1">
    <source>
        <dbReference type="ARBA" id="ARBA00022448"/>
    </source>
</evidence>
<evidence type="ECO:0000256" key="3">
    <source>
        <dbReference type="ARBA" id="ARBA00022840"/>
    </source>
</evidence>
<keyword evidence="2" id="KW-0547">Nucleotide-binding</keyword>
<dbReference type="RefSeq" id="WP_046829724.1">
    <property type="nucleotide sequence ID" value="NZ_LBIA02000001.1"/>
</dbReference>
<dbReference type="InterPro" id="IPR003439">
    <property type="entry name" value="ABC_transporter-like_ATP-bd"/>
</dbReference>
<comment type="caution">
    <text evidence="6">The sequence shown here is derived from an EMBL/GenBank/DDBJ whole genome shotgun (WGS) entry which is preliminary data.</text>
</comment>
<dbReference type="Gene3D" id="3.40.50.300">
    <property type="entry name" value="P-loop containing nucleotide triphosphate hydrolases"/>
    <property type="match status" value="1"/>
</dbReference>
<dbReference type="Proteomes" id="UP000034832">
    <property type="component" value="Unassembled WGS sequence"/>
</dbReference>
<dbReference type="Pfam" id="PF00005">
    <property type="entry name" value="ABC_tran"/>
    <property type="match status" value="1"/>
</dbReference>
<dbReference type="Pfam" id="PF12399">
    <property type="entry name" value="BCA_ABC_TP_C"/>
    <property type="match status" value="1"/>
</dbReference>
<keyword evidence="3 6" id="KW-0067">ATP-binding</keyword>
<evidence type="ECO:0000313" key="6">
    <source>
        <dbReference type="EMBL" id="TKT70991.1"/>
    </source>
</evidence>
<dbReference type="GO" id="GO:0005524">
    <property type="term" value="F:ATP binding"/>
    <property type="evidence" value="ECO:0007669"/>
    <property type="project" value="UniProtKB-KW"/>
</dbReference>
<evidence type="ECO:0000256" key="4">
    <source>
        <dbReference type="ARBA" id="ARBA00024722"/>
    </source>
</evidence>
<dbReference type="OrthoDB" id="9780942at2"/>
<dbReference type="InterPro" id="IPR003593">
    <property type="entry name" value="AAA+_ATPase"/>
</dbReference>